<evidence type="ECO:0000313" key="3">
    <source>
        <dbReference type="Proteomes" id="UP001341840"/>
    </source>
</evidence>
<comment type="caution">
    <text evidence="2">The sequence shown here is derived from an EMBL/GenBank/DDBJ whole genome shotgun (WGS) entry which is preliminary data.</text>
</comment>
<reference evidence="2 3" key="1">
    <citation type="journal article" date="2023" name="Plants (Basel)">
        <title>Bridging the Gap: Combining Genomics and Transcriptomics Approaches to Understand Stylosanthes scabra, an Orphan Legume from the Brazilian Caatinga.</title>
        <authorList>
            <person name="Ferreira-Neto J.R.C."/>
            <person name="da Silva M.D."/>
            <person name="Binneck E."/>
            <person name="de Melo N.F."/>
            <person name="da Silva R.H."/>
            <person name="de Melo A.L.T.M."/>
            <person name="Pandolfi V."/>
            <person name="Bustamante F.O."/>
            <person name="Brasileiro-Vidal A.C."/>
            <person name="Benko-Iseppon A.M."/>
        </authorList>
    </citation>
    <scope>NUCLEOTIDE SEQUENCE [LARGE SCALE GENOMIC DNA]</scope>
    <source>
        <tissue evidence="2">Leaves</tissue>
    </source>
</reference>
<feature type="region of interest" description="Disordered" evidence="1">
    <location>
        <begin position="41"/>
        <end position="60"/>
    </location>
</feature>
<keyword evidence="3" id="KW-1185">Reference proteome</keyword>
<feature type="compositionally biased region" description="Basic and acidic residues" evidence="1">
    <location>
        <begin position="47"/>
        <end position="60"/>
    </location>
</feature>
<organism evidence="2 3">
    <name type="scientific">Stylosanthes scabra</name>
    <dbReference type="NCBI Taxonomy" id="79078"/>
    <lineage>
        <taxon>Eukaryota</taxon>
        <taxon>Viridiplantae</taxon>
        <taxon>Streptophyta</taxon>
        <taxon>Embryophyta</taxon>
        <taxon>Tracheophyta</taxon>
        <taxon>Spermatophyta</taxon>
        <taxon>Magnoliopsida</taxon>
        <taxon>eudicotyledons</taxon>
        <taxon>Gunneridae</taxon>
        <taxon>Pentapetalae</taxon>
        <taxon>rosids</taxon>
        <taxon>fabids</taxon>
        <taxon>Fabales</taxon>
        <taxon>Fabaceae</taxon>
        <taxon>Papilionoideae</taxon>
        <taxon>50 kb inversion clade</taxon>
        <taxon>dalbergioids sensu lato</taxon>
        <taxon>Dalbergieae</taxon>
        <taxon>Pterocarpus clade</taxon>
        <taxon>Stylosanthes</taxon>
    </lineage>
</organism>
<gene>
    <name evidence="2" type="ORF">PIB30_095227</name>
</gene>
<accession>A0ABU6RWE8</accession>
<dbReference type="EMBL" id="JASCZI010032370">
    <property type="protein sequence ID" value="MED6128194.1"/>
    <property type="molecule type" value="Genomic_DNA"/>
</dbReference>
<feature type="compositionally biased region" description="Basic and acidic residues" evidence="1">
    <location>
        <begin position="1"/>
        <end position="23"/>
    </location>
</feature>
<dbReference type="Proteomes" id="UP001341840">
    <property type="component" value="Unassembled WGS sequence"/>
</dbReference>
<feature type="non-terminal residue" evidence="2">
    <location>
        <position position="1"/>
    </location>
</feature>
<proteinExistence type="predicted"/>
<name>A0ABU6RWE8_9FABA</name>
<feature type="region of interest" description="Disordered" evidence="1">
    <location>
        <begin position="1"/>
        <end position="30"/>
    </location>
</feature>
<evidence type="ECO:0000256" key="1">
    <source>
        <dbReference type="SAM" id="MobiDB-lite"/>
    </source>
</evidence>
<protein>
    <submittedName>
        <fullName evidence="2">Uncharacterized protein</fullName>
    </submittedName>
</protein>
<sequence length="151" mass="17492">ERLRKVLEAKGSQEEAKKHETGHRAVARSYRATSRVPGAFSDAFYQRPRDRTVPSRDHAGAKSKLQYLLTVRQHGVPRDRTVPFDRTKIKDKNGISSFRARSKALARPNPTYMEKEQLKHKKDFLLGSILDFRIVLRVFWESFSSLSFSLF</sequence>
<evidence type="ECO:0000313" key="2">
    <source>
        <dbReference type="EMBL" id="MED6128194.1"/>
    </source>
</evidence>